<evidence type="ECO:0000256" key="11">
    <source>
        <dbReference type="ARBA" id="ARBA00048008"/>
    </source>
</evidence>
<reference evidence="24" key="1">
    <citation type="submission" date="2025-08" db="UniProtKB">
        <authorList>
            <consortium name="RefSeq"/>
        </authorList>
    </citation>
    <scope>IDENTIFICATION</scope>
    <source>
        <tissue evidence="24">Gonads</tissue>
    </source>
</reference>
<evidence type="ECO:0000256" key="3">
    <source>
        <dbReference type="ARBA" id="ARBA00038968"/>
    </source>
</evidence>
<dbReference type="EC" id="1.1.1.141" evidence="3"/>
<evidence type="ECO:0000313" key="24">
    <source>
        <dbReference type="RefSeq" id="XP_013413605.1"/>
    </source>
</evidence>
<dbReference type="InterPro" id="IPR020904">
    <property type="entry name" value="Sc_DH/Rdtase_CS"/>
</dbReference>
<gene>
    <name evidence="24" type="primary">LOC106175951</name>
</gene>
<name>A0A1S3JTB5_LINAN</name>
<comment type="similarity">
    <text evidence="1 22">Belongs to the short-chain dehydrogenases/reductases (SDR) family.</text>
</comment>
<dbReference type="PANTHER" id="PTHR44229:SF4">
    <property type="entry name" value="15-HYDROXYPROSTAGLANDIN DEHYDROGENASE [NAD(+)]"/>
    <property type="match status" value="1"/>
</dbReference>
<comment type="catalytic activity">
    <reaction evidence="12">
        <text>15-oxo-(5S,6R)-dihydroxy-(7E,9E,11Z)-eicosatrienoate + NADH + H(+) = (5S,6R,15S)-trihydroxy-(7E,9E,11Z)-eicosatrienoate + NAD(+)</text>
        <dbReference type="Rhea" id="RHEA:41596"/>
        <dbReference type="ChEBI" id="CHEBI:15378"/>
        <dbReference type="ChEBI" id="CHEBI:57540"/>
        <dbReference type="ChEBI" id="CHEBI:57945"/>
        <dbReference type="ChEBI" id="CHEBI:78325"/>
        <dbReference type="ChEBI" id="CHEBI:78329"/>
    </reaction>
    <physiologicalReaction direction="left-to-right" evidence="12">
        <dbReference type="Rhea" id="RHEA:41597"/>
    </physiologicalReaction>
</comment>
<evidence type="ECO:0000256" key="8">
    <source>
        <dbReference type="ARBA" id="ARBA00045705"/>
    </source>
</evidence>
<dbReference type="AlphaFoldDB" id="A0A1S3JTB5"/>
<dbReference type="PANTHER" id="PTHR44229">
    <property type="entry name" value="15-HYDROXYPROSTAGLANDIN DEHYDROGENASE [NAD(+)]"/>
    <property type="match status" value="1"/>
</dbReference>
<dbReference type="PRINTS" id="PR00080">
    <property type="entry name" value="SDRFAMILY"/>
</dbReference>
<evidence type="ECO:0000256" key="20">
    <source>
        <dbReference type="ARBA" id="ARBA00049151"/>
    </source>
</evidence>
<dbReference type="PRINTS" id="PR00081">
    <property type="entry name" value="GDHRDH"/>
</dbReference>
<evidence type="ECO:0000256" key="7">
    <source>
        <dbReference type="ARBA" id="ARBA00042026"/>
    </source>
</evidence>
<evidence type="ECO:0000256" key="1">
    <source>
        <dbReference type="ARBA" id="ARBA00006484"/>
    </source>
</evidence>
<dbReference type="GO" id="GO:0047034">
    <property type="term" value="F:15-hydroxyicosatetraenoate dehydrogenase activity"/>
    <property type="evidence" value="ECO:0007669"/>
    <property type="project" value="UniProtKB-EC"/>
</dbReference>
<dbReference type="PROSITE" id="PS00061">
    <property type="entry name" value="ADH_SHORT"/>
    <property type="match status" value="1"/>
</dbReference>
<dbReference type="STRING" id="7574.A0A1S3JTB5"/>
<evidence type="ECO:0000256" key="2">
    <source>
        <dbReference type="ARBA" id="ARBA00023002"/>
    </source>
</evidence>
<comment type="catalytic activity">
    <reaction evidence="19">
        <text>resolvin D2 + NAD(+) = 16-oxoresolvin D2 + NADH + H(+)</text>
        <dbReference type="Rhea" id="RHEA:53588"/>
        <dbReference type="ChEBI" id="CHEBI:15378"/>
        <dbReference type="ChEBI" id="CHEBI:57540"/>
        <dbReference type="ChEBI" id="CHEBI:57945"/>
        <dbReference type="ChEBI" id="CHEBI:133367"/>
        <dbReference type="ChEBI" id="CHEBI:137498"/>
    </reaction>
    <physiologicalReaction direction="left-to-right" evidence="19">
        <dbReference type="Rhea" id="RHEA:53589"/>
    </physiologicalReaction>
</comment>
<comment type="catalytic activity">
    <reaction evidence="9">
        <text>prostaglandin E1 + NAD(+) = 15-oxoprostaglandin E1 + NADH + H(+)</text>
        <dbReference type="Rhea" id="RHEA:16477"/>
        <dbReference type="ChEBI" id="CHEBI:15378"/>
        <dbReference type="ChEBI" id="CHEBI:57397"/>
        <dbReference type="ChEBI" id="CHEBI:57401"/>
        <dbReference type="ChEBI" id="CHEBI:57540"/>
        <dbReference type="ChEBI" id="CHEBI:57945"/>
    </reaction>
    <physiologicalReaction direction="left-to-right" evidence="9">
        <dbReference type="Rhea" id="RHEA:16478"/>
    </physiologicalReaction>
</comment>
<comment type="catalytic activity">
    <reaction evidence="17">
        <text>prostaglandin A1 + NAD(+) = 15-oxo-prostaglandin A1 + NADH + H(+)</text>
        <dbReference type="Rhea" id="RHEA:41263"/>
        <dbReference type="ChEBI" id="CHEBI:15378"/>
        <dbReference type="ChEBI" id="CHEBI:57398"/>
        <dbReference type="ChEBI" id="CHEBI:57540"/>
        <dbReference type="ChEBI" id="CHEBI:57945"/>
        <dbReference type="ChEBI" id="CHEBI:85072"/>
    </reaction>
    <physiologicalReaction direction="left-to-right" evidence="17">
        <dbReference type="Rhea" id="RHEA:41264"/>
    </physiologicalReaction>
</comment>
<comment type="catalytic activity">
    <reaction evidence="16">
        <text>lipoxin A4 + NAD(+) = 15-oxo-(5S,6R)-dihydroxy-(7E,9E,11Z,13E)-eicosatetraenoate + NADH + H(+)</text>
        <dbReference type="Rhea" id="RHEA:41572"/>
        <dbReference type="ChEBI" id="CHEBI:15378"/>
        <dbReference type="ChEBI" id="CHEBI:57540"/>
        <dbReference type="ChEBI" id="CHEBI:57945"/>
        <dbReference type="ChEBI" id="CHEBI:67026"/>
        <dbReference type="ChEBI" id="CHEBI:78311"/>
    </reaction>
    <physiologicalReaction direction="left-to-right" evidence="16">
        <dbReference type="Rhea" id="RHEA:41573"/>
    </physiologicalReaction>
</comment>
<comment type="catalytic activity">
    <reaction evidence="15">
        <text>resolvin D2 + NAD(+) = 7-oxoresolvin D2 + NADH + H(+)</text>
        <dbReference type="Rhea" id="RHEA:53584"/>
        <dbReference type="ChEBI" id="CHEBI:15378"/>
        <dbReference type="ChEBI" id="CHEBI:57540"/>
        <dbReference type="ChEBI" id="CHEBI:57945"/>
        <dbReference type="ChEBI" id="CHEBI:133367"/>
        <dbReference type="ChEBI" id="CHEBI:137497"/>
    </reaction>
    <physiologicalReaction direction="left-to-right" evidence="15">
        <dbReference type="Rhea" id="RHEA:53585"/>
    </physiologicalReaction>
</comment>
<evidence type="ECO:0000256" key="12">
    <source>
        <dbReference type="ARBA" id="ARBA00048140"/>
    </source>
</evidence>
<keyword evidence="2" id="KW-0560">Oxidoreductase</keyword>
<evidence type="ECO:0000256" key="14">
    <source>
        <dbReference type="ARBA" id="ARBA00048170"/>
    </source>
</evidence>
<evidence type="ECO:0000256" key="16">
    <source>
        <dbReference type="ARBA" id="ARBA00048535"/>
    </source>
</evidence>
<protein>
    <recommendedName>
        <fullName evidence="5">15-hydroxyprostaglandin dehydrogenase [NAD(+)]</fullName>
        <ecNumber evidence="3">1.1.1.141</ecNumber>
        <ecNumber evidence="4">1.1.1.232</ecNumber>
    </recommendedName>
    <alternativeName>
        <fullName evidence="7">Eicosanoid/docosanoid dehydrogenase [NAD(+)]</fullName>
    </alternativeName>
    <alternativeName>
        <fullName evidence="6">Prostaglandin dehydrogenase 1</fullName>
    </alternativeName>
</protein>
<dbReference type="InterPro" id="IPR002347">
    <property type="entry name" value="SDR_fam"/>
</dbReference>
<comment type="catalytic activity">
    <reaction evidence="14">
        <text>resolvin D1 + NAD(+) = 17-oxoresolvin D1 + NADH + H(+)</text>
        <dbReference type="Rhea" id="RHEA:50128"/>
        <dbReference type="ChEBI" id="CHEBI:15378"/>
        <dbReference type="ChEBI" id="CHEBI:57540"/>
        <dbReference type="ChEBI" id="CHEBI:57945"/>
        <dbReference type="ChEBI" id="CHEBI:132079"/>
        <dbReference type="ChEBI" id="CHEBI:132081"/>
    </reaction>
    <physiologicalReaction direction="left-to-right" evidence="14">
        <dbReference type="Rhea" id="RHEA:50129"/>
    </physiologicalReaction>
</comment>
<dbReference type="InterPro" id="IPR036291">
    <property type="entry name" value="NAD(P)-bd_dom_sf"/>
</dbReference>
<evidence type="ECO:0000313" key="23">
    <source>
        <dbReference type="Proteomes" id="UP000085678"/>
    </source>
</evidence>
<proteinExistence type="inferred from homology"/>
<accession>A0A1S3JTB5</accession>
<evidence type="ECO:0000256" key="21">
    <source>
        <dbReference type="ARBA" id="ARBA00049188"/>
    </source>
</evidence>
<comment type="catalytic activity">
    <reaction evidence="11">
        <text>14-hydroxy-(4Z,7Z,10Z,12E,16Z,19Z)-docosahexaenoate + NAD(+) = 14-oxo-(4Z,7Z,10Z,12E,16Z,19Z)-docosahexaenoate + NADH + H(+)</text>
        <dbReference type="Rhea" id="RHEA:48952"/>
        <dbReference type="ChEBI" id="CHEBI:15378"/>
        <dbReference type="ChEBI" id="CHEBI:57540"/>
        <dbReference type="ChEBI" id="CHEBI:57945"/>
        <dbReference type="ChEBI" id="CHEBI:90866"/>
        <dbReference type="ChEBI" id="CHEBI:90867"/>
    </reaction>
    <physiologicalReaction direction="left-to-right" evidence="11">
        <dbReference type="Rhea" id="RHEA:48953"/>
    </physiologicalReaction>
</comment>
<dbReference type="CDD" id="cd05323">
    <property type="entry name" value="ADH_SDR_c_like"/>
    <property type="match status" value="1"/>
</dbReference>
<dbReference type="EC" id="1.1.1.232" evidence="4"/>
<comment type="function">
    <text evidence="8">Catalyzes the NAD-dependent dehydrogenation (oxidation) of a broad array of hydroxylated polyunsaturated fatty acids (mainly eicosanoids and docosanoids, including prostaglandins, lipoxins and resolvins), yielding their corresponding keto (oxo) metabolites. Decreases the levels of the pro-proliferative prostaglandins such as prostaglandin E2 (whose activity is increased in cancer because of an increase in the expression of cyclooxygenase 2) and generates oxo-fatty acid products that can profoundly influence cell function by abrogating pro-inflammatory cytokine expression. Converts resolvins E1, D1 and D2 to their oxo products, which represents a mode of resolvin inactivation. Resolvin E1 plays important roles during the resolution phase of acute inflammation, while resolvins D1 and D2 have a unique role in obesity-induced adipose inflammation.</text>
</comment>
<evidence type="ECO:0000256" key="13">
    <source>
        <dbReference type="ARBA" id="ARBA00048144"/>
    </source>
</evidence>
<comment type="catalytic activity">
    <reaction evidence="21">
        <text>resolvin E1 + NAD(+) = 18-oxo-resolvin E1 + NADH + H(+)</text>
        <dbReference type="Rhea" id="RHEA:49244"/>
        <dbReference type="ChEBI" id="CHEBI:15378"/>
        <dbReference type="ChEBI" id="CHEBI:57540"/>
        <dbReference type="ChEBI" id="CHEBI:57945"/>
        <dbReference type="ChEBI" id="CHEBI:91000"/>
        <dbReference type="ChEBI" id="CHEBI:91001"/>
    </reaction>
    <physiologicalReaction direction="left-to-right" evidence="21">
        <dbReference type="Rhea" id="RHEA:49245"/>
    </physiologicalReaction>
</comment>
<comment type="catalytic activity">
    <reaction evidence="13">
        <text>(11R)-hydroxy-(5Z,8Z,12E,14Z)-eicosatetraenoate + NAD(+) = 11-oxo-(5Z,8Z,12E,14Z)-eicosatetraenoate + NADH + H(+)</text>
        <dbReference type="Rhea" id="RHEA:48640"/>
        <dbReference type="ChEBI" id="CHEBI:15378"/>
        <dbReference type="ChEBI" id="CHEBI:57540"/>
        <dbReference type="ChEBI" id="CHEBI:57945"/>
        <dbReference type="ChEBI" id="CHEBI:78836"/>
        <dbReference type="ChEBI" id="CHEBI:90697"/>
    </reaction>
    <physiologicalReaction direction="left-to-right" evidence="13">
        <dbReference type="Rhea" id="RHEA:48641"/>
    </physiologicalReaction>
</comment>
<dbReference type="Proteomes" id="UP000085678">
    <property type="component" value="Unplaced"/>
</dbReference>
<dbReference type="GeneID" id="106175951"/>
<evidence type="ECO:0000256" key="6">
    <source>
        <dbReference type="ARBA" id="ARBA00041812"/>
    </source>
</evidence>
<sequence>MQISGKVAIVTGGAQGIGRAIVEAILEKGGKVTIVDVNSSVGQKTAEELRGKHGETDVMFVKCDVTDNDQFDKVFIQTKSHFGRVDIVVNNAGIFDEKDVKKCTAVNLNSVICGTMLGVEHMRKNKEGGEGGVVVNMASTAGLQPYPLIPVYTATKHGIVGYTRCWGANPDFPYQQVRVNCLCPHLTNTSLLQLTPEQKAAGVVRHVRLWEAWYPMAMKTALSPSTVAEACIQLIEDDTRNGAVLKVTAEGTTYQSFQDESELKFEIPEGFFVPDSEYEKIQGTSDGSNVITKT</sequence>
<dbReference type="OrthoDB" id="417891at2759"/>
<evidence type="ECO:0000256" key="5">
    <source>
        <dbReference type="ARBA" id="ARBA00040276"/>
    </source>
</evidence>
<dbReference type="Pfam" id="PF00106">
    <property type="entry name" value="adh_short"/>
    <property type="match status" value="1"/>
</dbReference>
<evidence type="ECO:0000256" key="10">
    <source>
        <dbReference type="ARBA" id="ARBA00047672"/>
    </source>
</evidence>
<comment type="catalytic activity">
    <reaction evidence="20">
        <text>(15S)-hydroxy-(5Z,8Z,11Z,13E)-eicosatetraenoate + NAD(+) = 15-oxo-(5Z,8Z,11Z,13E)-eicosatetraenoate + NADH + H(+)</text>
        <dbReference type="Rhea" id="RHEA:23260"/>
        <dbReference type="ChEBI" id="CHEBI:15378"/>
        <dbReference type="ChEBI" id="CHEBI:57409"/>
        <dbReference type="ChEBI" id="CHEBI:57410"/>
        <dbReference type="ChEBI" id="CHEBI:57540"/>
        <dbReference type="ChEBI" id="CHEBI:57945"/>
        <dbReference type="EC" id="1.1.1.232"/>
    </reaction>
    <physiologicalReaction direction="left-to-right" evidence="20">
        <dbReference type="Rhea" id="RHEA:23261"/>
    </physiologicalReaction>
</comment>
<dbReference type="RefSeq" id="XP_013413605.1">
    <property type="nucleotide sequence ID" value="XM_013558151.1"/>
</dbReference>
<dbReference type="GO" id="GO:0005737">
    <property type="term" value="C:cytoplasm"/>
    <property type="evidence" value="ECO:0007669"/>
    <property type="project" value="TreeGrafter"/>
</dbReference>
<evidence type="ECO:0000256" key="19">
    <source>
        <dbReference type="ARBA" id="ARBA00048921"/>
    </source>
</evidence>
<evidence type="ECO:0000256" key="22">
    <source>
        <dbReference type="RuleBase" id="RU000363"/>
    </source>
</evidence>
<evidence type="ECO:0000256" key="15">
    <source>
        <dbReference type="ARBA" id="ARBA00048393"/>
    </source>
</evidence>
<comment type="catalytic activity">
    <reaction evidence="10">
        <text>resolvin D1 + NAD(+) = 8-oxoresolvin D1 + NADH + H(+)</text>
        <dbReference type="Rhea" id="RHEA:50124"/>
        <dbReference type="ChEBI" id="CHEBI:15378"/>
        <dbReference type="ChEBI" id="CHEBI:57540"/>
        <dbReference type="ChEBI" id="CHEBI:57945"/>
        <dbReference type="ChEBI" id="CHEBI:132079"/>
        <dbReference type="ChEBI" id="CHEBI:132080"/>
    </reaction>
    <physiologicalReaction direction="left-to-right" evidence="10">
        <dbReference type="Rhea" id="RHEA:50125"/>
    </physiologicalReaction>
</comment>
<organism evidence="23 24">
    <name type="scientific">Lingula anatina</name>
    <name type="common">Brachiopod</name>
    <name type="synonym">Lingula unguis</name>
    <dbReference type="NCBI Taxonomy" id="7574"/>
    <lineage>
        <taxon>Eukaryota</taxon>
        <taxon>Metazoa</taxon>
        <taxon>Spiralia</taxon>
        <taxon>Lophotrochozoa</taxon>
        <taxon>Brachiopoda</taxon>
        <taxon>Linguliformea</taxon>
        <taxon>Lingulata</taxon>
        <taxon>Lingulida</taxon>
        <taxon>Linguloidea</taxon>
        <taxon>Lingulidae</taxon>
        <taxon>Lingula</taxon>
    </lineage>
</organism>
<comment type="catalytic activity">
    <reaction evidence="18">
        <text>prostaglandin E2 + NAD(+) = 15-oxoprostaglandin E2 + NADH + H(+)</text>
        <dbReference type="Rhea" id="RHEA:11876"/>
        <dbReference type="ChEBI" id="CHEBI:15378"/>
        <dbReference type="ChEBI" id="CHEBI:57400"/>
        <dbReference type="ChEBI" id="CHEBI:57540"/>
        <dbReference type="ChEBI" id="CHEBI:57945"/>
        <dbReference type="ChEBI" id="CHEBI:606564"/>
        <dbReference type="EC" id="1.1.1.141"/>
    </reaction>
    <physiologicalReaction direction="left-to-right" evidence="18">
        <dbReference type="Rhea" id="RHEA:11877"/>
    </physiologicalReaction>
</comment>
<evidence type="ECO:0000256" key="18">
    <source>
        <dbReference type="ARBA" id="ARBA00048739"/>
    </source>
</evidence>
<evidence type="ECO:0000256" key="4">
    <source>
        <dbReference type="ARBA" id="ARBA00039060"/>
    </source>
</evidence>
<dbReference type="GO" id="GO:0016404">
    <property type="term" value="F:15-hydroxyprostaglandin dehydrogenase (NAD+) activity"/>
    <property type="evidence" value="ECO:0007669"/>
    <property type="project" value="UniProtKB-EC"/>
</dbReference>
<dbReference type="FunCoup" id="A0A1S3JTB5">
    <property type="interactions" value="161"/>
</dbReference>
<evidence type="ECO:0000256" key="17">
    <source>
        <dbReference type="ARBA" id="ARBA00048611"/>
    </source>
</evidence>
<dbReference type="FunFam" id="3.40.50.720:FF:000149">
    <property type="entry name" value="15-hydroxyprostaglandin dehydrogenase [NAD(+)]"/>
    <property type="match status" value="1"/>
</dbReference>
<evidence type="ECO:0000256" key="9">
    <source>
        <dbReference type="ARBA" id="ARBA00047325"/>
    </source>
</evidence>
<dbReference type="KEGG" id="lak:106175951"/>
<keyword evidence="23" id="KW-1185">Reference proteome</keyword>
<dbReference type="InParanoid" id="A0A1S3JTB5"/>
<dbReference type="Gene3D" id="3.40.50.720">
    <property type="entry name" value="NAD(P)-binding Rossmann-like Domain"/>
    <property type="match status" value="1"/>
</dbReference>
<dbReference type="SUPFAM" id="SSF51735">
    <property type="entry name" value="NAD(P)-binding Rossmann-fold domains"/>
    <property type="match status" value="1"/>
</dbReference>